<proteinExistence type="predicted"/>
<dbReference type="EMBL" id="PP511876">
    <property type="protein sequence ID" value="XCD08388.1"/>
    <property type="molecule type" value="Genomic_DNA"/>
</dbReference>
<protein>
    <submittedName>
        <fullName evidence="1">Uncharacterized protein</fullName>
    </submittedName>
</protein>
<reference evidence="1" key="1">
    <citation type="submission" date="2024-03" db="EMBL/GenBank/DDBJ databases">
        <title>Diverse circular DNA viruses in blood, oral, and fecal samples of captive lemurs.</title>
        <authorList>
            <person name="Paietta E.N."/>
            <person name="Kraberger S."/>
            <person name="Lund M.C."/>
            <person name="Custer J.M."/>
            <person name="Vargas K.M."/>
            <person name="Ehmke E.E."/>
            <person name="Yoder A.D."/>
            <person name="Varsani A."/>
        </authorList>
    </citation>
    <scope>NUCLEOTIDE SEQUENCE</scope>
    <source>
        <strain evidence="1">Duke_30FF_63</strain>
    </source>
</reference>
<sequence>MVNPFTRTVGSIPTITTNINMSNKIHNQYG</sequence>
<accession>A0AAU8B9P3</accession>
<name>A0AAU8B9P3_9CAUD</name>
<evidence type="ECO:0000313" key="1">
    <source>
        <dbReference type="EMBL" id="XCD08388.1"/>
    </source>
</evidence>
<organism evidence="1">
    <name type="scientific">Dulem virus 42</name>
    <dbReference type="NCBI Taxonomy" id="3145760"/>
    <lineage>
        <taxon>Viruses</taxon>
        <taxon>Duplodnaviria</taxon>
        <taxon>Heunggongvirae</taxon>
        <taxon>Uroviricota</taxon>
        <taxon>Caudoviricetes</taxon>
    </lineage>
</organism>